<sequence length="605" mass="69496">MKKLNLLLLLLLTYSLGYSQPISLIKNWSMKVENPHFKSTLRWEKKGDLVIARVHLKSAQPEQLPAVKISFETPSVDVYSVFNDSPFSGGSNYHITQYNRFGSTMPLISMLNKAQQNRLTYMLSEQLETSVIKVNLDEEGAVFRHQLKINTDKPPIQKVKEFTFSIYFNATEKRYEQAIAEALDVVKVEGNTPSAYIPKGAWAPLYSTWYSYHHFLEEKELLTECKKARKMGMKTIIIDDGWMTMNDSLNFSGIGDYQPLRLPKMKHLVHSIQKLDMKVMLWMSTSMLGQDSEVAKKFHGKYIRFKKGSNTFIIDPRYPEVRNYIINTATRLMKDYGLDGLKLDFLAQMYPDADTEMTKANGRDYASINEATEVMIAEIYAKLRAINPEVLIEFRQPYINVLTQQYANMFRAIDNANMEVENRVYTAKIKLLAPKLPVHADMILWHHDDTAESLALQFINTAFAVPQVSVKVKDMNKEQREAVNYWLNFYTQNEDVLMRGNFFADDPAEHFTQLTAVKDGQQVSAVYTNNLVELKENDVKKLTLIDGSHQGNIAVKFNRPSTINYKVFDCKGKLIEQQKEVQVNGFHGFEIPFSGVIEINIEQGV</sequence>
<dbReference type="Proteomes" id="UP001354989">
    <property type="component" value="Plasmid pPP2"/>
</dbReference>
<dbReference type="InterPro" id="IPR017853">
    <property type="entry name" value="GH"/>
</dbReference>
<dbReference type="PANTHER" id="PTHR43053">
    <property type="entry name" value="GLYCOSIDASE FAMILY 31"/>
    <property type="match status" value="1"/>
</dbReference>
<dbReference type="InterPro" id="IPR050985">
    <property type="entry name" value="Alpha-glycosidase_related"/>
</dbReference>
<evidence type="ECO:0000256" key="1">
    <source>
        <dbReference type="ARBA" id="ARBA00022801"/>
    </source>
</evidence>
<dbReference type="RefSeq" id="WP_338398831.1">
    <property type="nucleotide sequence ID" value="NZ_AP025294.1"/>
</dbReference>
<keyword evidence="3" id="KW-0614">Plasmid</keyword>
<accession>A0ABN6LI54</accession>
<gene>
    <name evidence="3" type="ORF">PEPS_35390</name>
</gene>
<dbReference type="InterPro" id="IPR002252">
    <property type="entry name" value="Glyco_hydro_36"/>
</dbReference>
<dbReference type="PANTHER" id="PTHR43053:SF3">
    <property type="entry name" value="ALPHA-GALACTOSIDASE C-RELATED"/>
    <property type="match status" value="1"/>
</dbReference>
<evidence type="ECO:0000313" key="3">
    <source>
        <dbReference type="EMBL" id="BDD01259.1"/>
    </source>
</evidence>
<reference evidence="3 4" key="1">
    <citation type="submission" date="2021-12" db="EMBL/GenBank/DDBJ databases">
        <title>Genome sequencing of bacteria with rrn-lacking chromosome and rrn-plasmid.</title>
        <authorList>
            <person name="Anda M."/>
            <person name="Iwasaki W."/>
        </authorList>
    </citation>
    <scope>NUCLEOTIDE SEQUENCE [LARGE SCALE GENOMIC DNA]</scope>
    <source>
        <strain evidence="3 4">NBRC 101262</strain>
        <plasmid evidence="3 4">pPP2</plasmid>
    </source>
</reference>
<protein>
    <recommendedName>
        <fullName evidence="5">Alpha-galactosidase</fullName>
    </recommendedName>
</protein>
<evidence type="ECO:0000256" key="2">
    <source>
        <dbReference type="ARBA" id="ARBA00023295"/>
    </source>
</evidence>
<dbReference type="Gene3D" id="3.20.20.70">
    <property type="entry name" value="Aldolase class I"/>
    <property type="match status" value="1"/>
</dbReference>
<dbReference type="EMBL" id="AP025294">
    <property type="protein sequence ID" value="BDD01259.1"/>
    <property type="molecule type" value="Genomic_DNA"/>
</dbReference>
<evidence type="ECO:0008006" key="5">
    <source>
        <dbReference type="Google" id="ProtNLM"/>
    </source>
</evidence>
<proteinExistence type="predicted"/>
<organism evidence="3 4">
    <name type="scientific">Persicobacter psychrovividus</name>
    <dbReference type="NCBI Taxonomy" id="387638"/>
    <lineage>
        <taxon>Bacteria</taxon>
        <taxon>Pseudomonadati</taxon>
        <taxon>Bacteroidota</taxon>
        <taxon>Cytophagia</taxon>
        <taxon>Cytophagales</taxon>
        <taxon>Persicobacteraceae</taxon>
        <taxon>Persicobacter</taxon>
    </lineage>
</organism>
<dbReference type="CDD" id="cd14791">
    <property type="entry name" value="GH36"/>
    <property type="match status" value="1"/>
</dbReference>
<name>A0ABN6LI54_9BACT</name>
<geneLocation type="plasmid" evidence="3 4">
    <name>pPP2</name>
</geneLocation>
<keyword evidence="2" id="KW-0326">Glycosidase</keyword>
<evidence type="ECO:0000313" key="4">
    <source>
        <dbReference type="Proteomes" id="UP001354989"/>
    </source>
</evidence>
<keyword evidence="1" id="KW-0378">Hydrolase</keyword>
<keyword evidence="4" id="KW-1185">Reference proteome</keyword>
<dbReference type="SUPFAM" id="SSF51445">
    <property type="entry name" value="(Trans)glycosidases"/>
    <property type="match status" value="1"/>
</dbReference>
<dbReference type="InterPro" id="IPR013785">
    <property type="entry name" value="Aldolase_TIM"/>
</dbReference>
<dbReference type="Pfam" id="PF02065">
    <property type="entry name" value="Melibiase"/>
    <property type="match status" value="1"/>
</dbReference>